<proteinExistence type="predicted"/>
<dbReference type="PANTHER" id="PTHR43818:SF5">
    <property type="entry name" value="OXIDOREDUCTASE FAMILY PROTEIN"/>
    <property type="match status" value="1"/>
</dbReference>
<dbReference type="Pfam" id="PF01408">
    <property type="entry name" value="GFO_IDH_MocA"/>
    <property type="match status" value="1"/>
</dbReference>
<dbReference type="OrthoDB" id="9763611at2"/>
<name>A0A2D0MXR5_FLAN2</name>
<dbReference type="AlphaFoldDB" id="A0A2D0MXR5"/>
<dbReference type="SUPFAM" id="SSF51735">
    <property type="entry name" value="NAD(P)-binding Rossmann-fold domains"/>
    <property type="match status" value="1"/>
</dbReference>
<dbReference type="PANTHER" id="PTHR43818">
    <property type="entry name" value="BCDNA.GH03377"/>
    <property type="match status" value="1"/>
</dbReference>
<dbReference type="GO" id="GO:0000166">
    <property type="term" value="F:nucleotide binding"/>
    <property type="evidence" value="ECO:0007669"/>
    <property type="project" value="InterPro"/>
</dbReference>
<dbReference type="InterPro" id="IPR043906">
    <property type="entry name" value="Gfo/Idh/MocA_OxRdtase_bact_C"/>
</dbReference>
<dbReference type="InterPro" id="IPR000683">
    <property type="entry name" value="Gfo/Idh/MocA-like_OxRdtase_N"/>
</dbReference>
<dbReference type="PROSITE" id="PS51318">
    <property type="entry name" value="TAT"/>
    <property type="match status" value="1"/>
</dbReference>
<organism evidence="3 4">
    <name type="scientific">Flavilitoribacter nigricans (strain ATCC 23147 / DSM 23189 / NBRC 102662 / NCIMB 1420 / SS-2)</name>
    <name type="common">Lewinella nigricans</name>
    <dbReference type="NCBI Taxonomy" id="1122177"/>
    <lineage>
        <taxon>Bacteria</taxon>
        <taxon>Pseudomonadati</taxon>
        <taxon>Bacteroidota</taxon>
        <taxon>Saprospiria</taxon>
        <taxon>Saprospirales</taxon>
        <taxon>Lewinellaceae</taxon>
        <taxon>Flavilitoribacter</taxon>
    </lineage>
</organism>
<keyword evidence="4" id="KW-1185">Reference proteome</keyword>
<protein>
    <submittedName>
        <fullName evidence="3">Oxidoreductase</fullName>
    </submittedName>
</protein>
<evidence type="ECO:0000259" key="2">
    <source>
        <dbReference type="Pfam" id="PF19051"/>
    </source>
</evidence>
<evidence type="ECO:0000313" key="4">
    <source>
        <dbReference type="Proteomes" id="UP000223913"/>
    </source>
</evidence>
<accession>A0A2D0MXR5</accession>
<reference evidence="3 4" key="1">
    <citation type="submission" date="2017-10" db="EMBL/GenBank/DDBJ databases">
        <title>The draft genome sequence of Lewinella nigricans NBRC 102662.</title>
        <authorList>
            <person name="Wang K."/>
        </authorList>
    </citation>
    <scope>NUCLEOTIDE SEQUENCE [LARGE SCALE GENOMIC DNA]</scope>
    <source>
        <strain evidence="3 4">NBRC 102662</strain>
    </source>
</reference>
<evidence type="ECO:0000259" key="1">
    <source>
        <dbReference type="Pfam" id="PF01408"/>
    </source>
</evidence>
<gene>
    <name evidence="3" type="ORF">CRP01_39410</name>
</gene>
<dbReference type="Pfam" id="PF19051">
    <property type="entry name" value="GFO_IDH_MocA_C2"/>
    <property type="match status" value="1"/>
</dbReference>
<dbReference type="InterPro" id="IPR036291">
    <property type="entry name" value="NAD(P)-bd_dom_sf"/>
</dbReference>
<sequence>MQKDQLHNRRTFIKRSTLAAAGFMIMPALSGKVVASDRLRVAHIGLGGMGNNHMNWFASLPEVEIVALCDVDQQHLGDTLKKLKEKQPDGKVDTYEDFRHILDRKDIDAITCATPDHWHASIATLAFQAGKDVYGEKPLSYDVKEGQKMLKALNKYDRIFQLGTQIHATDNYHRVVELIRSGAIGKVHTVRLWKTGEPPMIGPPKIQAPPATLNWDMWQGPAPERDYFPERCHFTYRYFMDYSGGVFADFWCHIADVVWWAIQPKGLQRIEARGEEAAGTADTPKWIDIDYQFEGLKVFWTSTPPDVPGAADRHIGAYFEGDKGTLICDYGSRSITINGETVEDIPEVGKTIPRSPGHQQNFVDAVKSRTQPESDLAYARDMTLPMHLGLISYRLGRKLEWNAKKEKFVGDKAANKLLSRKARKGWKLI</sequence>
<feature type="domain" description="Gfo/Idh/MocA-like oxidoreductase bacterial type C-terminal" evidence="2">
    <location>
        <begin position="207"/>
        <end position="427"/>
    </location>
</feature>
<dbReference type="Proteomes" id="UP000223913">
    <property type="component" value="Unassembled WGS sequence"/>
</dbReference>
<dbReference type="Gene3D" id="3.30.360.10">
    <property type="entry name" value="Dihydrodipicolinate Reductase, domain 2"/>
    <property type="match status" value="1"/>
</dbReference>
<dbReference type="InterPro" id="IPR050463">
    <property type="entry name" value="Gfo/Idh/MocA_oxidrdct_glycsds"/>
</dbReference>
<dbReference type="RefSeq" id="WP_099155605.1">
    <property type="nucleotide sequence ID" value="NZ_PDUD01000066.1"/>
</dbReference>
<dbReference type="Gene3D" id="3.40.50.720">
    <property type="entry name" value="NAD(P)-binding Rossmann-like Domain"/>
    <property type="match status" value="1"/>
</dbReference>
<feature type="domain" description="Gfo/Idh/MocA-like oxidoreductase N-terminal" evidence="1">
    <location>
        <begin position="39"/>
        <end position="163"/>
    </location>
</feature>
<dbReference type="EMBL" id="PDUD01000066">
    <property type="protein sequence ID" value="PHN01007.1"/>
    <property type="molecule type" value="Genomic_DNA"/>
</dbReference>
<dbReference type="SUPFAM" id="SSF55347">
    <property type="entry name" value="Glyceraldehyde-3-phosphate dehydrogenase-like, C-terminal domain"/>
    <property type="match status" value="1"/>
</dbReference>
<comment type="caution">
    <text evidence="3">The sequence shown here is derived from an EMBL/GenBank/DDBJ whole genome shotgun (WGS) entry which is preliminary data.</text>
</comment>
<evidence type="ECO:0000313" key="3">
    <source>
        <dbReference type="EMBL" id="PHN01007.1"/>
    </source>
</evidence>
<dbReference type="InterPro" id="IPR006311">
    <property type="entry name" value="TAT_signal"/>
</dbReference>